<gene>
    <name evidence="4" type="ORF">SAMN04488121_102887</name>
</gene>
<dbReference type="PIRSF" id="PIRSF018266">
    <property type="entry name" value="FecR"/>
    <property type="match status" value="1"/>
</dbReference>
<evidence type="ECO:0000259" key="3">
    <source>
        <dbReference type="Pfam" id="PF16344"/>
    </source>
</evidence>
<evidence type="ECO:0000313" key="4">
    <source>
        <dbReference type="EMBL" id="SDF75980.1"/>
    </source>
</evidence>
<dbReference type="Gene3D" id="3.55.50.30">
    <property type="match status" value="1"/>
</dbReference>
<organism evidence="4 5">
    <name type="scientific">Chitinophaga filiformis</name>
    <name type="common">Myxococcus filiformis</name>
    <name type="synonym">Flexibacter filiformis</name>
    <dbReference type="NCBI Taxonomy" id="104663"/>
    <lineage>
        <taxon>Bacteria</taxon>
        <taxon>Pseudomonadati</taxon>
        <taxon>Bacteroidota</taxon>
        <taxon>Chitinophagia</taxon>
        <taxon>Chitinophagales</taxon>
        <taxon>Chitinophagaceae</taxon>
        <taxon>Chitinophaga</taxon>
    </lineage>
</organism>
<dbReference type="InterPro" id="IPR032508">
    <property type="entry name" value="FecR_C"/>
</dbReference>
<dbReference type="Pfam" id="PF04773">
    <property type="entry name" value="FecR"/>
    <property type="match status" value="1"/>
</dbReference>
<feature type="transmembrane region" description="Helical" evidence="1">
    <location>
        <begin position="72"/>
        <end position="92"/>
    </location>
</feature>
<protein>
    <submittedName>
        <fullName evidence="4">FecR protein</fullName>
    </submittedName>
</protein>
<sequence>MTEQEIKELLVKFKEGRCSAEEQALLQAAYNELERSLPVPDTDPDYEIVKDLMWTKVTENVPASQKVKRLRYWSAVAAACILLIGGILYLLSANKERSKRVMSEQVEDAPAGSNRATLTLANGQQIALDAAKAGVLAQQAGVAISKNANGQLVYVISDNNAKMGVGMMNTITTPNGGQFEIYLPDGSRVFLNAASSLKFPVQFKGSERLVELRGEGYFEIKQNPNKPFIVSSNGQSVKVLGTHFNVASYTGEPTVTTLAEGRIEISSVSFPQKTILKPGDQSTALSDRFSIKQVNAEDAIAWKDGLFVFNDADLKDVLRQLARWYDVKVDYTAIPDIKFYGEIPRRVSLLKVLQQIEAVSDVALKLEEGRIMKK</sequence>
<feature type="domain" description="FecR protein" evidence="2">
    <location>
        <begin position="170"/>
        <end position="264"/>
    </location>
</feature>
<dbReference type="Gene3D" id="2.60.120.1440">
    <property type="match status" value="1"/>
</dbReference>
<dbReference type="GO" id="GO:0016989">
    <property type="term" value="F:sigma factor antagonist activity"/>
    <property type="evidence" value="ECO:0007669"/>
    <property type="project" value="TreeGrafter"/>
</dbReference>
<dbReference type="PANTHER" id="PTHR30273:SF2">
    <property type="entry name" value="PROTEIN FECR"/>
    <property type="match status" value="1"/>
</dbReference>
<evidence type="ECO:0000313" key="5">
    <source>
        <dbReference type="Proteomes" id="UP000199045"/>
    </source>
</evidence>
<keyword evidence="1" id="KW-0812">Transmembrane</keyword>
<dbReference type="OrthoDB" id="629393at2"/>
<evidence type="ECO:0000259" key="2">
    <source>
        <dbReference type="Pfam" id="PF04773"/>
    </source>
</evidence>
<dbReference type="InterPro" id="IPR012373">
    <property type="entry name" value="Ferrdict_sens_TM"/>
</dbReference>
<proteinExistence type="predicted"/>
<evidence type="ECO:0000256" key="1">
    <source>
        <dbReference type="SAM" id="Phobius"/>
    </source>
</evidence>
<dbReference type="Pfam" id="PF16344">
    <property type="entry name" value="FecR_C"/>
    <property type="match status" value="1"/>
</dbReference>
<dbReference type="InterPro" id="IPR006860">
    <property type="entry name" value="FecR"/>
</dbReference>
<dbReference type="EMBL" id="FNBN01000002">
    <property type="protein sequence ID" value="SDF75980.1"/>
    <property type="molecule type" value="Genomic_DNA"/>
</dbReference>
<feature type="domain" description="Protein FecR C-terminal" evidence="3">
    <location>
        <begin position="307"/>
        <end position="371"/>
    </location>
</feature>
<name>A0A1G7NRU9_CHIFI</name>
<keyword evidence="1" id="KW-0472">Membrane</keyword>
<accession>A0A1G7NRU9</accession>
<dbReference type="PANTHER" id="PTHR30273">
    <property type="entry name" value="PERIPLASMIC SIGNAL SENSOR AND SIGMA FACTOR ACTIVATOR FECR-RELATED"/>
    <property type="match status" value="1"/>
</dbReference>
<dbReference type="RefSeq" id="WP_143011436.1">
    <property type="nucleotide sequence ID" value="NZ_FNBN01000002.1"/>
</dbReference>
<dbReference type="Proteomes" id="UP000199045">
    <property type="component" value="Unassembled WGS sequence"/>
</dbReference>
<reference evidence="4 5" key="1">
    <citation type="submission" date="2016-10" db="EMBL/GenBank/DDBJ databases">
        <authorList>
            <person name="de Groot N.N."/>
        </authorList>
    </citation>
    <scope>NUCLEOTIDE SEQUENCE [LARGE SCALE GENOMIC DNA]</scope>
    <source>
        <strain evidence="4 5">DSM 527</strain>
    </source>
</reference>
<dbReference type="STRING" id="104663.SAMN04488121_102887"/>
<keyword evidence="1" id="KW-1133">Transmembrane helix</keyword>
<dbReference type="AlphaFoldDB" id="A0A1G7NRU9"/>